<name>A0A8C6U8U3_9GOBI</name>
<organism evidence="4 5">
    <name type="scientific">Neogobius melanostomus</name>
    <name type="common">round goby</name>
    <dbReference type="NCBI Taxonomy" id="47308"/>
    <lineage>
        <taxon>Eukaryota</taxon>
        <taxon>Metazoa</taxon>
        <taxon>Chordata</taxon>
        <taxon>Craniata</taxon>
        <taxon>Vertebrata</taxon>
        <taxon>Euteleostomi</taxon>
        <taxon>Actinopterygii</taxon>
        <taxon>Neopterygii</taxon>
        <taxon>Teleostei</taxon>
        <taxon>Neoteleostei</taxon>
        <taxon>Acanthomorphata</taxon>
        <taxon>Gobiaria</taxon>
        <taxon>Gobiiformes</taxon>
        <taxon>Gobioidei</taxon>
        <taxon>Gobiidae</taxon>
        <taxon>Benthophilinae</taxon>
        <taxon>Neogobiini</taxon>
        <taxon>Neogobius</taxon>
    </lineage>
</organism>
<dbReference type="AlphaFoldDB" id="A0A8C6U8U3"/>
<accession>A0A8C6U8U3</accession>
<reference evidence="4" key="2">
    <citation type="submission" date="2025-09" db="UniProtKB">
        <authorList>
            <consortium name="Ensembl"/>
        </authorList>
    </citation>
    <scope>IDENTIFICATION</scope>
</reference>
<dbReference type="Pfam" id="PF13359">
    <property type="entry name" value="DDE_Tnp_4"/>
    <property type="match status" value="1"/>
</dbReference>
<dbReference type="Proteomes" id="UP000694523">
    <property type="component" value="Unplaced"/>
</dbReference>
<sequence>MAFPLTVLLAAYEDLIEKELESEFSSCFDEYDDDSLFSLFHLTRPCLMFVADTMRARLQGVQPNTSHPHLSADALVMVTLNYYAHGISSASLLTKLGLTHTHCPAIIKAKSTVASNIEAVCGIPNVLGILASPHFRVRVSPYDKEDYGTFFSPLGYTAVVSQIICDSDGNILNVEKCEVGSTPEQEMWASSTKGKEIEKDMYGPYWLIGDLLGYCKYILTPVPDPSNESENRFNEAHAKIQGIMWATLSSLMRRFKVLLQLGFAKESSLDQKSNIIKACCVLHNIAKKFSVPSLPVGSEPVYPGKQHSGTLEVSDEALTARQALINRVFSALQMEKILK</sequence>
<evidence type="ECO:0000313" key="4">
    <source>
        <dbReference type="Ensembl" id="ENSNMLP00000031699.1"/>
    </source>
</evidence>
<dbReference type="InterPro" id="IPR027806">
    <property type="entry name" value="HARBI1_dom"/>
</dbReference>
<reference evidence="4" key="1">
    <citation type="submission" date="2025-08" db="UniProtKB">
        <authorList>
            <consortium name="Ensembl"/>
        </authorList>
    </citation>
    <scope>IDENTIFICATION</scope>
</reference>
<comment type="cofactor">
    <cofactor evidence="1">
        <name>a divalent metal cation</name>
        <dbReference type="ChEBI" id="CHEBI:60240"/>
    </cofactor>
</comment>
<protein>
    <recommendedName>
        <fullName evidence="3">DDE Tnp4 domain-containing protein</fullName>
    </recommendedName>
</protein>
<keyword evidence="5" id="KW-1185">Reference proteome</keyword>
<dbReference type="GO" id="GO:0046872">
    <property type="term" value="F:metal ion binding"/>
    <property type="evidence" value="ECO:0007669"/>
    <property type="project" value="UniProtKB-KW"/>
</dbReference>
<keyword evidence="2" id="KW-0479">Metal-binding</keyword>
<feature type="domain" description="DDE Tnp4" evidence="3">
    <location>
        <begin position="137"/>
        <end position="284"/>
    </location>
</feature>
<evidence type="ECO:0000256" key="1">
    <source>
        <dbReference type="ARBA" id="ARBA00001968"/>
    </source>
</evidence>
<evidence type="ECO:0000256" key="2">
    <source>
        <dbReference type="ARBA" id="ARBA00022723"/>
    </source>
</evidence>
<proteinExistence type="predicted"/>
<evidence type="ECO:0000259" key="3">
    <source>
        <dbReference type="Pfam" id="PF13359"/>
    </source>
</evidence>
<evidence type="ECO:0000313" key="5">
    <source>
        <dbReference type="Proteomes" id="UP000694523"/>
    </source>
</evidence>
<dbReference type="Ensembl" id="ENSNMLT00000035330.1">
    <property type="protein sequence ID" value="ENSNMLP00000031699.1"/>
    <property type="gene ID" value="ENSNMLG00000019890.1"/>
</dbReference>